<dbReference type="PANTHER" id="PTHR31611:SF0">
    <property type="entry name" value="HIGH-AFFINITY NICKEL TRANSPORT PROTEIN NIC1"/>
    <property type="match status" value="1"/>
</dbReference>
<name>A0A4S4C683_9BACL</name>
<dbReference type="AlphaFoldDB" id="A0A4S4C683"/>
<keyword evidence="3 8" id="KW-0813">Transport</keyword>
<dbReference type="GO" id="GO:0012505">
    <property type="term" value="C:endomembrane system"/>
    <property type="evidence" value="ECO:0007669"/>
    <property type="project" value="UniProtKB-SubCell"/>
</dbReference>
<dbReference type="EMBL" id="SSOB01000006">
    <property type="protein sequence ID" value="THF82773.1"/>
    <property type="molecule type" value="Genomic_DNA"/>
</dbReference>
<feature type="transmembrane region" description="Helical" evidence="8">
    <location>
        <begin position="38"/>
        <end position="56"/>
    </location>
</feature>
<evidence type="ECO:0000313" key="10">
    <source>
        <dbReference type="Proteomes" id="UP000310636"/>
    </source>
</evidence>
<evidence type="ECO:0000256" key="6">
    <source>
        <dbReference type="ARBA" id="ARBA00022989"/>
    </source>
</evidence>
<evidence type="ECO:0000256" key="5">
    <source>
        <dbReference type="ARBA" id="ARBA00022692"/>
    </source>
</evidence>
<evidence type="ECO:0000256" key="2">
    <source>
        <dbReference type="ARBA" id="ARBA00010892"/>
    </source>
</evidence>
<feature type="transmembrane region" description="Helical" evidence="8">
    <location>
        <begin position="124"/>
        <end position="145"/>
    </location>
</feature>
<comment type="subcellular location">
    <subcellularLocation>
        <location evidence="8">Cell membrane</location>
        <topology evidence="8">Multi-pass membrane protein</topology>
    </subcellularLocation>
    <subcellularLocation>
        <location evidence="1">Endomembrane system</location>
        <topology evidence="1">Multi-pass membrane protein</topology>
    </subcellularLocation>
</comment>
<sequence>MVENREGKRSSWTPYGIWVLILHVLGLLLAVVSYQDHPALLGLGILAYTLGMRHAFDADHIAAIDNTVRKLVQQGSNATGAGFYFALGHSTVVCCMAVATLLVIDWASANMPQMQEVGGTIGMSVSGIFLLLMGLFNLAVLINLYRLYREMRHKEHEEEKLERILQTRGFLSRLLNPLNKFVNRSWHVYPIGFLFGLGFDTASEIALLAMSASAAQNEVPVAGILALPILFAAGMSLFDTADGILMNSAYRWALRNPLRTVYYNISVTGLSVLTALVIGGFELAQVLLSHAGATNGAGKWILELDFGSIGFVLVGILLSAWAISYCVWRNGRIGQRLSG</sequence>
<feature type="transmembrane region" description="Helical" evidence="8">
    <location>
        <begin position="308"/>
        <end position="328"/>
    </location>
</feature>
<keyword evidence="4" id="KW-0533">Nickel</keyword>
<feature type="transmembrane region" description="Helical" evidence="8">
    <location>
        <begin position="221"/>
        <end position="240"/>
    </location>
</feature>
<dbReference type="InterPro" id="IPR011541">
    <property type="entry name" value="Ni/Co_transpt_high_affinity"/>
</dbReference>
<dbReference type="Proteomes" id="UP000310636">
    <property type="component" value="Unassembled WGS sequence"/>
</dbReference>
<feature type="transmembrane region" description="Helical" evidence="8">
    <location>
        <begin position="261"/>
        <end position="288"/>
    </location>
</feature>
<dbReference type="NCBIfam" id="TIGR00802">
    <property type="entry name" value="nico"/>
    <property type="match status" value="1"/>
</dbReference>
<keyword evidence="7 8" id="KW-0472">Membrane</keyword>
<feature type="transmembrane region" description="Helical" evidence="8">
    <location>
        <begin position="12"/>
        <end position="32"/>
    </location>
</feature>
<keyword evidence="10" id="KW-1185">Reference proteome</keyword>
<accession>A0A4S4C683</accession>
<dbReference type="GO" id="GO:0015099">
    <property type="term" value="F:nickel cation transmembrane transporter activity"/>
    <property type="evidence" value="ECO:0007669"/>
    <property type="project" value="UniProtKB-UniRule"/>
</dbReference>
<evidence type="ECO:0000256" key="4">
    <source>
        <dbReference type="ARBA" id="ARBA00022596"/>
    </source>
</evidence>
<evidence type="ECO:0000256" key="3">
    <source>
        <dbReference type="ARBA" id="ARBA00022448"/>
    </source>
</evidence>
<organism evidence="9 10">
    <name type="scientific">Cohnella fermenti</name>
    <dbReference type="NCBI Taxonomy" id="2565925"/>
    <lineage>
        <taxon>Bacteria</taxon>
        <taxon>Bacillati</taxon>
        <taxon>Bacillota</taxon>
        <taxon>Bacilli</taxon>
        <taxon>Bacillales</taxon>
        <taxon>Paenibacillaceae</taxon>
        <taxon>Cohnella</taxon>
    </lineage>
</organism>
<proteinExistence type="inferred from homology"/>
<dbReference type="GO" id="GO:0005886">
    <property type="term" value="C:plasma membrane"/>
    <property type="evidence" value="ECO:0007669"/>
    <property type="project" value="UniProtKB-SubCell"/>
</dbReference>
<evidence type="ECO:0000256" key="1">
    <source>
        <dbReference type="ARBA" id="ARBA00004127"/>
    </source>
</evidence>
<dbReference type="OrthoDB" id="9776706at2"/>
<keyword evidence="6 8" id="KW-1133">Transmembrane helix</keyword>
<comment type="caution">
    <text evidence="9">The sequence shown here is derived from an EMBL/GenBank/DDBJ whole genome shotgun (WGS) entry which is preliminary data.</text>
</comment>
<dbReference type="InterPro" id="IPR004688">
    <property type="entry name" value="Ni/Co_transpt"/>
</dbReference>
<reference evidence="9 10" key="1">
    <citation type="submission" date="2019-04" db="EMBL/GenBank/DDBJ databases">
        <title>Cohnella sp. nov. isolated from preserved vegetables.</title>
        <authorList>
            <person name="Lin S.-Y."/>
            <person name="Hung M.-H."/>
            <person name="Young C.-C."/>
        </authorList>
    </citation>
    <scope>NUCLEOTIDE SEQUENCE [LARGE SCALE GENOMIC DNA]</scope>
    <source>
        <strain evidence="9 10">CC-MHH1044</strain>
    </source>
</reference>
<evidence type="ECO:0000313" key="9">
    <source>
        <dbReference type="EMBL" id="THF82773.1"/>
    </source>
</evidence>
<evidence type="ECO:0000256" key="8">
    <source>
        <dbReference type="RuleBase" id="RU362101"/>
    </source>
</evidence>
<comment type="similarity">
    <text evidence="2 8">Belongs to the NiCoT transporter (TC 2.A.52) family.</text>
</comment>
<feature type="transmembrane region" description="Helical" evidence="8">
    <location>
        <begin position="188"/>
        <end position="209"/>
    </location>
</feature>
<feature type="transmembrane region" description="Helical" evidence="8">
    <location>
        <begin position="77"/>
        <end position="104"/>
    </location>
</feature>
<gene>
    <name evidence="9" type="ORF">E6C55_06295</name>
</gene>
<dbReference type="Pfam" id="PF03824">
    <property type="entry name" value="NicO"/>
    <property type="match status" value="1"/>
</dbReference>
<dbReference type="PANTHER" id="PTHR31611">
    <property type="entry name" value="HIGH-AFFINITY NICKEL TRANSPORT PROTEIN NIC1"/>
    <property type="match status" value="1"/>
</dbReference>
<protein>
    <recommendedName>
        <fullName evidence="8">Nickel/cobalt efflux system</fullName>
    </recommendedName>
</protein>
<dbReference type="RefSeq" id="WP_136369033.1">
    <property type="nucleotide sequence ID" value="NZ_SSOB01000006.1"/>
</dbReference>
<keyword evidence="5 8" id="KW-0812">Transmembrane</keyword>
<evidence type="ECO:0000256" key="7">
    <source>
        <dbReference type="ARBA" id="ARBA00023136"/>
    </source>
</evidence>